<dbReference type="InterPro" id="IPR013320">
    <property type="entry name" value="ConA-like_dom_sf"/>
</dbReference>
<dbReference type="EMBL" id="JABBYC010000031">
    <property type="protein sequence ID" value="MBL0887595.1"/>
    <property type="molecule type" value="Genomic_DNA"/>
</dbReference>
<feature type="region of interest" description="Disordered" evidence="1">
    <location>
        <begin position="84"/>
        <end position="111"/>
    </location>
</feature>
<dbReference type="SUPFAM" id="SSF49899">
    <property type="entry name" value="Concanavalin A-like lectins/glucanases"/>
    <property type="match status" value="1"/>
</dbReference>
<evidence type="ECO:0000256" key="1">
    <source>
        <dbReference type="SAM" id="MobiDB-lite"/>
    </source>
</evidence>
<gene>
    <name evidence="3" type="ORF">HGK34_15120</name>
</gene>
<evidence type="ECO:0000313" key="3">
    <source>
        <dbReference type="EMBL" id="MBL0887595.1"/>
    </source>
</evidence>
<accession>A0ABS1LMU4</accession>
<evidence type="ECO:0000256" key="2">
    <source>
        <dbReference type="SAM" id="SignalP"/>
    </source>
</evidence>
<keyword evidence="2" id="KW-0732">Signal</keyword>
<sequence>MSAGATVALLLAGLTPAVAAETSLDDALVLELRLDGSLADSGPNAFEVTMQSGTESYAPGLDGGEALEFDGSGAIRLGTDAALQPQDQTTSFWYKPTGPTAAERPSRATSR</sequence>
<dbReference type="Gene3D" id="2.60.120.200">
    <property type="match status" value="1"/>
</dbReference>
<organism evidence="3 4">
    <name type="scientific">Myceligenerans indicum</name>
    <dbReference type="NCBI Taxonomy" id="2593663"/>
    <lineage>
        <taxon>Bacteria</taxon>
        <taxon>Bacillati</taxon>
        <taxon>Actinomycetota</taxon>
        <taxon>Actinomycetes</taxon>
        <taxon>Micrococcales</taxon>
        <taxon>Promicromonosporaceae</taxon>
        <taxon>Myceligenerans</taxon>
    </lineage>
</organism>
<name>A0ABS1LMU4_9MICO</name>
<proteinExistence type="predicted"/>
<dbReference type="RefSeq" id="WP_201848850.1">
    <property type="nucleotide sequence ID" value="NZ_JABBYC010000031.1"/>
</dbReference>
<feature type="chain" id="PRO_5046227367" evidence="2">
    <location>
        <begin position="20"/>
        <end position="111"/>
    </location>
</feature>
<comment type="caution">
    <text evidence="3">The sequence shown here is derived from an EMBL/GenBank/DDBJ whole genome shotgun (WGS) entry which is preliminary data.</text>
</comment>
<feature type="signal peptide" evidence="2">
    <location>
        <begin position="1"/>
        <end position="19"/>
    </location>
</feature>
<protein>
    <submittedName>
        <fullName evidence="3">Uncharacterized protein</fullName>
    </submittedName>
</protein>
<evidence type="ECO:0000313" key="4">
    <source>
        <dbReference type="Proteomes" id="UP000675409"/>
    </source>
</evidence>
<reference evidence="3 4" key="1">
    <citation type="journal article" date="2021" name="Arch. Microbiol.">
        <title>Myceligenerans indicum sp. nov., an actinobacterium isolated from mangrove sediment of Sundarbans, India.</title>
        <authorList>
            <person name="Asha K."/>
            <person name="Bhadury P."/>
        </authorList>
    </citation>
    <scope>NUCLEOTIDE SEQUENCE [LARGE SCALE GENOMIC DNA]</scope>
    <source>
        <strain evidence="3 4">I2</strain>
    </source>
</reference>
<dbReference type="Proteomes" id="UP000675409">
    <property type="component" value="Unassembled WGS sequence"/>
</dbReference>
<keyword evidence="4" id="KW-1185">Reference proteome</keyword>